<keyword evidence="11 13" id="KW-0472">Membrane</keyword>
<evidence type="ECO:0000256" key="7">
    <source>
        <dbReference type="ARBA" id="ARBA00022723"/>
    </source>
</evidence>
<evidence type="ECO:0000256" key="12">
    <source>
        <dbReference type="ARBA" id="ARBA00037975"/>
    </source>
</evidence>
<dbReference type="Gene3D" id="1.20.950.20">
    <property type="entry name" value="Transmembrane di-heme cytochromes, Chain C"/>
    <property type="match status" value="1"/>
</dbReference>
<keyword evidence="10" id="KW-0408">Iron</keyword>
<evidence type="ECO:0000256" key="1">
    <source>
        <dbReference type="ARBA" id="ARBA00001970"/>
    </source>
</evidence>
<evidence type="ECO:0000256" key="10">
    <source>
        <dbReference type="ARBA" id="ARBA00023004"/>
    </source>
</evidence>
<feature type="domain" description="Cytochrome b561 bacterial/Ni-hydrogenase" evidence="14">
    <location>
        <begin position="14"/>
        <end position="163"/>
    </location>
</feature>
<keyword evidence="3" id="KW-0813">Transport</keyword>
<dbReference type="Pfam" id="PF01292">
    <property type="entry name" value="Ni_hydr_CYTB"/>
    <property type="match status" value="1"/>
</dbReference>
<comment type="cofactor">
    <cofactor evidence="1">
        <name>heme b</name>
        <dbReference type="ChEBI" id="CHEBI:60344"/>
    </cofactor>
</comment>
<keyword evidence="16" id="KW-1185">Reference proteome</keyword>
<dbReference type="EMBL" id="JBHLXD010000052">
    <property type="protein sequence ID" value="MFC0210420.1"/>
    <property type="molecule type" value="Genomic_DNA"/>
</dbReference>
<comment type="caution">
    <text evidence="15">The sequence shown here is derived from an EMBL/GenBank/DDBJ whole genome shotgun (WGS) entry which is preliminary data.</text>
</comment>
<proteinExistence type="inferred from homology"/>
<evidence type="ECO:0000256" key="9">
    <source>
        <dbReference type="ARBA" id="ARBA00022989"/>
    </source>
</evidence>
<feature type="transmembrane region" description="Helical" evidence="13">
    <location>
        <begin position="17"/>
        <end position="34"/>
    </location>
</feature>
<dbReference type="RefSeq" id="WP_261519695.1">
    <property type="nucleotide sequence ID" value="NZ_JAODNW010000005.1"/>
</dbReference>
<reference evidence="15 16" key="1">
    <citation type="submission" date="2024-09" db="EMBL/GenBank/DDBJ databases">
        <authorList>
            <person name="Sun Q."/>
            <person name="Mori K."/>
        </authorList>
    </citation>
    <scope>NUCLEOTIDE SEQUENCE [LARGE SCALE GENOMIC DNA]</scope>
    <source>
        <strain evidence="15 16">CCM 8543</strain>
    </source>
</reference>
<feature type="transmembrane region" description="Helical" evidence="13">
    <location>
        <begin position="128"/>
        <end position="152"/>
    </location>
</feature>
<feature type="transmembrane region" description="Helical" evidence="13">
    <location>
        <begin position="54"/>
        <end position="77"/>
    </location>
</feature>
<dbReference type="SUPFAM" id="SSF81342">
    <property type="entry name" value="Transmembrane di-heme cytochromes"/>
    <property type="match status" value="1"/>
</dbReference>
<feature type="transmembrane region" description="Helical" evidence="13">
    <location>
        <begin position="102"/>
        <end position="122"/>
    </location>
</feature>
<keyword evidence="8" id="KW-0249">Electron transport</keyword>
<protein>
    <submittedName>
        <fullName evidence="15">Cytochrome b</fullName>
    </submittedName>
</protein>
<dbReference type="InterPro" id="IPR011577">
    <property type="entry name" value="Cyt_b561_bac/Ni-Hgenase"/>
</dbReference>
<gene>
    <name evidence="15" type="ORF">ACFFJ2_18640</name>
</gene>
<comment type="similarity">
    <text evidence="12">Belongs to the cytochrome b561 family.</text>
</comment>
<keyword evidence="7" id="KW-0479">Metal-binding</keyword>
<accession>A0ABV6DCQ5</accession>
<evidence type="ECO:0000256" key="3">
    <source>
        <dbReference type="ARBA" id="ARBA00022448"/>
    </source>
</evidence>
<evidence type="ECO:0000256" key="13">
    <source>
        <dbReference type="SAM" id="Phobius"/>
    </source>
</evidence>
<keyword evidence="5" id="KW-0349">Heme</keyword>
<sequence length="166" mass="18354">MSSVAPDNQKGTQYTRLQIAMHWVVVLLVVEQWYTSRAIPRTHNPLLPPSSTDLLLHAVHNYAGLLIGVLMLARIGLRLFQPRPASRQIPGWLERLSQATHWGLYISLLGQVAAGFAAAYLWAPAGRIHVVLWNATLVLAGLHIAAAAYHAVRCDGVVKCMVPWPR</sequence>
<evidence type="ECO:0000256" key="11">
    <source>
        <dbReference type="ARBA" id="ARBA00023136"/>
    </source>
</evidence>
<dbReference type="PANTHER" id="PTHR30529">
    <property type="entry name" value="CYTOCHROME B561"/>
    <property type="match status" value="1"/>
</dbReference>
<evidence type="ECO:0000259" key="14">
    <source>
        <dbReference type="Pfam" id="PF01292"/>
    </source>
</evidence>
<evidence type="ECO:0000256" key="5">
    <source>
        <dbReference type="ARBA" id="ARBA00022617"/>
    </source>
</evidence>
<comment type="subcellular location">
    <subcellularLocation>
        <location evidence="2">Cell membrane</location>
        <topology evidence="2">Multi-pass membrane protein</topology>
    </subcellularLocation>
</comment>
<evidence type="ECO:0000256" key="6">
    <source>
        <dbReference type="ARBA" id="ARBA00022692"/>
    </source>
</evidence>
<evidence type="ECO:0000256" key="2">
    <source>
        <dbReference type="ARBA" id="ARBA00004651"/>
    </source>
</evidence>
<dbReference type="Proteomes" id="UP001589755">
    <property type="component" value="Unassembled WGS sequence"/>
</dbReference>
<dbReference type="InterPro" id="IPR052168">
    <property type="entry name" value="Cytochrome_b561_oxidase"/>
</dbReference>
<evidence type="ECO:0000313" key="16">
    <source>
        <dbReference type="Proteomes" id="UP001589755"/>
    </source>
</evidence>
<organism evidence="15 16">
    <name type="scientific">Chelativorans intermedius</name>
    <dbReference type="NCBI Taxonomy" id="515947"/>
    <lineage>
        <taxon>Bacteria</taxon>
        <taxon>Pseudomonadati</taxon>
        <taxon>Pseudomonadota</taxon>
        <taxon>Alphaproteobacteria</taxon>
        <taxon>Hyphomicrobiales</taxon>
        <taxon>Phyllobacteriaceae</taxon>
        <taxon>Chelativorans</taxon>
    </lineage>
</organism>
<keyword evidence="4" id="KW-1003">Cell membrane</keyword>
<dbReference type="PANTHER" id="PTHR30529:SF3">
    <property type="entry name" value="CYTOCHROME B561 HOMOLOG 1"/>
    <property type="match status" value="1"/>
</dbReference>
<evidence type="ECO:0000256" key="4">
    <source>
        <dbReference type="ARBA" id="ARBA00022475"/>
    </source>
</evidence>
<keyword evidence="6 13" id="KW-0812">Transmembrane</keyword>
<keyword evidence="9 13" id="KW-1133">Transmembrane helix</keyword>
<evidence type="ECO:0000256" key="8">
    <source>
        <dbReference type="ARBA" id="ARBA00022982"/>
    </source>
</evidence>
<dbReference type="InterPro" id="IPR016174">
    <property type="entry name" value="Di-haem_cyt_TM"/>
</dbReference>
<evidence type="ECO:0000313" key="15">
    <source>
        <dbReference type="EMBL" id="MFC0210420.1"/>
    </source>
</evidence>
<name>A0ABV6DCQ5_9HYPH</name>